<dbReference type="AlphaFoldDB" id="F4RX19"/>
<organism evidence="2">
    <name type="scientific">Melampsora larici-populina (strain 98AG31 / pathotype 3-4-7)</name>
    <name type="common">Poplar leaf rust fungus</name>
    <dbReference type="NCBI Taxonomy" id="747676"/>
    <lineage>
        <taxon>Eukaryota</taxon>
        <taxon>Fungi</taxon>
        <taxon>Dikarya</taxon>
        <taxon>Basidiomycota</taxon>
        <taxon>Pucciniomycotina</taxon>
        <taxon>Pucciniomycetes</taxon>
        <taxon>Pucciniales</taxon>
        <taxon>Melampsoraceae</taxon>
        <taxon>Melampsora</taxon>
    </lineage>
</organism>
<dbReference type="KEGG" id="mlr:MELLADRAFT_90465"/>
<name>F4RX19_MELLP</name>
<reference evidence="2" key="1">
    <citation type="journal article" date="2011" name="Proc. Natl. Acad. Sci. U.S.A.">
        <title>Obligate biotrophy features unraveled by the genomic analysis of rust fungi.</title>
        <authorList>
            <person name="Duplessis S."/>
            <person name="Cuomo C.A."/>
            <person name="Lin Y.-C."/>
            <person name="Aerts A."/>
            <person name="Tisserant E."/>
            <person name="Veneault-Fourrey C."/>
            <person name="Joly D.L."/>
            <person name="Hacquard S."/>
            <person name="Amselem J."/>
            <person name="Cantarel B.L."/>
            <person name="Chiu R."/>
            <person name="Coutinho P.M."/>
            <person name="Feau N."/>
            <person name="Field M."/>
            <person name="Frey P."/>
            <person name="Gelhaye E."/>
            <person name="Goldberg J."/>
            <person name="Grabherr M.G."/>
            <person name="Kodira C.D."/>
            <person name="Kohler A."/>
            <person name="Kuees U."/>
            <person name="Lindquist E.A."/>
            <person name="Lucas S.M."/>
            <person name="Mago R."/>
            <person name="Mauceli E."/>
            <person name="Morin E."/>
            <person name="Murat C."/>
            <person name="Pangilinan J.L."/>
            <person name="Park R."/>
            <person name="Pearson M."/>
            <person name="Quesneville H."/>
            <person name="Rouhier N."/>
            <person name="Sakthikumar S."/>
            <person name="Salamov A.A."/>
            <person name="Schmutz J."/>
            <person name="Selles B."/>
            <person name="Shapiro H."/>
            <person name="Tanguay P."/>
            <person name="Tuskan G.A."/>
            <person name="Henrissat B."/>
            <person name="Van de Peer Y."/>
            <person name="Rouze P."/>
            <person name="Ellis J.G."/>
            <person name="Dodds P.N."/>
            <person name="Schein J.E."/>
            <person name="Zhong S."/>
            <person name="Hamelin R.C."/>
            <person name="Grigoriev I.V."/>
            <person name="Szabo L.J."/>
            <person name="Martin F."/>
        </authorList>
    </citation>
    <scope>NUCLEOTIDE SEQUENCE [LARGE SCALE GENOMIC DNA]</scope>
    <source>
        <strain evidence="2">98AG31 / pathotype 3-4-7</strain>
    </source>
</reference>
<evidence type="ECO:0000313" key="1">
    <source>
        <dbReference type="EMBL" id="EGG03121.1"/>
    </source>
</evidence>
<gene>
    <name evidence="1" type="ORF">MELLADRAFT_90465</name>
</gene>
<dbReference type="GeneID" id="18935573"/>
<sequence length="422" mass="47229">MWKKHLLQRQSDTNGLMSFHLNGISHASFKIFSTLAESLIALIISHCEYYPDFLFCPWKHGTEACEHIFGWMRVISPNFSVLDARLMMPKIISVVKSIMSGRIQIPPSEHVHAVYQIDLHEDNADNLNHLRDFPSNKEISEDLSIANKRAMSLAEFCGMVAIELNKSDKDVEEILGSTVHNTQEHSPDVSTSAAKDYEINYSFELGEFPENVAFETAATLTKEQNALNVMMEQVPKTFEGKVVQNSAMLISNLLNSSDEPQNPNGLVSGLGKEATLCLIDNDRLHVKNIIELRKQHDIQVAKNKGNDRILTNCDNLRLELNLTTNDGILKPSICSKAIAVFMKNFSGTPAGAARQHRWNMHIKMNLGGLITNTTKDRAVDMQQLFDRGSIGIENPIEPGTIIIFIKNDICFSTLFKSIVACC</sequence>
<dbReference type="VEuPathDB" id="FungiDB:MELLADRAFT_90465"/>
<dbReference type="HOGENOM" id="CLU_719905_0_0_1"/>
<proteinExistence type="predicted"/>
<dbReference type="RefSeq" id="XP_007413581.1">
    <property type="nucleotide sequence ID" value="XM_007413519.1"/>
</dbReference>
<protein>
    <submittedName>
        <fullName evidence="1">Uncharacterized protein</fullName>
    </submittedName>
</protein>
<dbReference type="OrthoDB" id="2507437at2759"/>
<keyword evidence="2" id="KW-1185">Reference proteome</keyword>
<accession>F4RX19</accession>
<dbReference type="InParanoid" id="F4RX19"/>
<dbReference type="Proteomes" id="UP000001072">
    <property type="component" value="Unassembled WGS sequence"/>
</dbReference>
<evidence type="ECO:0000313" key="2">
    <source>
        <dbReference type="Proteomes" id="UP000001072"/>
    </source>
</evidence>
<dbReference type="EMBL" id="GL883126">
    <property type="protein sequence ID" value="EGG03121.1"/>
    <property type="molecule type" value="Genomic_DNA"/>
</dbReference>